<accession>A0A7G9RK33</accession>
<evidence type="ECO:0008006" key="5">
    <source>
        <dbReference type="Google" id="ProtNLM"/>
    </source>
</evidence>
<dbReference type="KEGG" id="drg:H9K76_15320"/>
<dbReference type="RefSeq" id="WP_187596230.1">
    <property type="nucleotide sequence ID" value="NZ_CP060714.1"/>
</dbReference>
<keyword evidence="2" id="KW-0732">Signal</keyword>
<feature type="region of interest" description="Disordered" evidence="1">
    <location>
        <begin position="30"/>
        <end position="52"/>
    </location>
</feature>
<sequence length="127" mass="13346">MRAAHSSLFSSIVFRAMATTLGVIVSLTAAHAQSRDASPPSSSPSITDAHAPTLALEHEALQPAGQIVQQPGDWRAANRAVAEFPRGHADVLKWEAAQPQGGAKTPAAVPKSRPTSHQHHMHDGAKP</sequence>
<gene>
    <name evidence="3" type="ORF">H9K76_15320</name>
</gene>
<dbReference type="Proteomes" id="UP000515811">
    <property type="component" value="Chromosome"/>
</dbReference>
<organism evidence="3 4">
    <name type="scientific">Diaphorobacter ruginosibacter</name>
    <dbReference type="NCBI Taxonomy" id="1715720"/>
    <lineage>
        <taxon>Bacteria</taxon>
        <taxon>Pseudomonadati</taxon>
        <taxon>Pseudomonadota</taxon>
        <taxon>Betaproteobacteria</taxon>
        <taxon>Burkholderiales</taxon>
        <taxon>Comamonadaceae</taxon>
        <taxon>Diaphorobacter</taxon>
    </lineage>
</organism>
<dbReference type="EMBL" id="CP060714">
    <property type="protein sequence ID" value="QNN55958.1"/>
    <property type="molecule type" value="Genomic_DNA"/>
</dbReference>
<evidence type="ECO:0000313" key="4">
    <source>
        <dbReference type="Proteomes" id="UP000515811"/>
    </source>
</evidence>
<feature type="signal peptide" evidence="2">
    <location>
        <begin position="1"/>
        <end position="18"/>
    </location>
</feature>
<evidence type="ECO:0000256" key="2">
    <source>
        <dbReference type="SAM" id="SignalP"/>
    </source>
</evidence>
<dbReference type="AlphaFoldDB" id="A0A7G9RK33"/>
<proteinExistence type="predicted"/>
<feature type="chain" id="PRO_5028942478" description="DUF4148 domain-containing protein" evidence="2">
    <location>
        <begin position="19"/>
        <end position="127"/>
    </location>
</feature>
<reference evidence="3 4" key="1">
    <citation type="submission" date="2020-08" db="EMBL/GenBank/DDBJ databases">
        <title>Genome sequence of Diaphorobacter ruginosibacter DSM 27467T.</title>
        <authorList>
            <person name="Hyun D.-W."/>
            <person name="Bae J.-W."/>
        </authorList>
    </citation>
    <scope>NUCLEOTIDE SEQUENCE [LARGE SCALE GENOMIC DNA]</scope>
    <source>
        <strain evidence="3 4">DSM 27467</strain>
    </source>
</reference>
<name>A0A7G9RK33_9BURK</name>
<keyword evidence="4" id="KW-1185">Reference proteome</keyword>
<evidence type="ECO:0000313" key="3">
    <source>
        <dbReference type="EMBL" id="QNN55958.1"/>
    </source>
</evidence>
<protein>
    <recommendedName>
        <fullName evidence="5">DUF4148 domain-containing protein</fullName>
    </recommendedName>
</protein>
<feature type="region of interest" description="Disordered" evidence="1">
    <location>
        <begin position="95"/>
        <end position="127"/>
    </location>
</feature>
<evidence type="ECO:0000256" key="1">
    <source>
        <dbReference type="SAM" id="MobiDB-lite"/>
    </source>
</evidence>